<gene>
    <name evidence="1" type="ORF">E8A74_23200</name>
</gene>
<evidence type="ECO:0000313" key="1">
    <source>
        <dbReference type="EMBL" id="TKD04515.1"/>
    </source>
</evidence>
<sequence>MSNGPKAIYNGPSVCDITDIKNDIIDLPDGEKQHLKFEKDGLEEVLNELHQAKSGALAKAGIAIDVVTRIEGRTGRLKVVRERKGIAKKMYEVLDETEAHEEHLREGDIAIVAKTVQTAAKHIDPSVAASFEKTLKYYSQIGEKAAATRRKNAKAAAEAAAAEKASDGST</sequence>
<dbReference type="EMBL" id="SSMQ01000024">
    <property type="protein sequence ID" value="TKD04515.1"/>
    <property type="molecule type" value="Genomic_DNA"/>
</dbReference>
<accession>A0A4U1J978</accession>
<protein>
    <submittedName>
        <fullName evidence="1">Uncharacterized protein</fullName>
    </submittedName>
</protein>
<dbReference type="OrthoDB" id="5516952at2"/>
<proteinExistence type="predicted"/>
<evidence type="ECO:0000313" key="2">
    <source>
        <dbReference type="Proteomes" id="UP000309215"/>
    </source>
</evidence>
<reference evidence="1 2" key="1">
    <citation type="submission" date="2019-04" db="EMBL/GenBank/DDBJ databases">
        <authorList>
            <person name="Li Y."/>
            <person name="Wang J."/>
        </authorList>
    </citation>
    <scope>NUCLEOTIDE SEQUENCE [LARGE SCALE GENOMIC DNA]</scope>
    <source>
        <strain evidence="1 2">DSM 14668</strain>
    </source>
</reference>
<name>A0A4U1J978_9BACT</name>
<comment type="caution">
    <text evidence="1">The sequence shown here is derived from an EMBL/GenBank/DDBJ whole genome shotgun (WGS) entry which is preliminary data.</text>
</comment>
<dbReference type="AlphaFoldDB" id="A0A4U1J978"/>
<organism evidence="1 2">
    <name type="scientific">Polyangium fumosum</name>
    <dbReference type="NCBI Taxonomy" id="889272"/>
    <lineage>
        <taxon>Bacteria</taxon>
        <taxon>Pseudomonadati</taxon>
        <taxon>Myxococcota</taxon>
        <taxon>Polyangia</taxon>
        <taxon>Polyangiales</taxon>
        <taxon>Polyangiaceae</taxon>
        <taxon>Polyangium</taxon>
    </lineage>
</organism>
<keyword evidence="2" id="KW-1185">Reference proteome</keyword>
<dbReference type="Proteomes" id="UP000309215">
    <property type="component" value="Unassembled WGS sequence"/>
</dbReference>
<dbReference type="RefSeq" id="WP_136931240.1">
    <property type="nucleotide sequence ID" value="NZ_SSMQ01000024.1"/>
</dbReference>